<dbReference type="AlphaFoldDB" id="A0AAW1WM67"/>
<evidence type="ECO:0000313" key="4">
    <source>
        <dbReference type="Proteomes" id="UP001457282"/>
    </source>
</evidence>
<protein>
    <submittedName>
        <fullName evidence="3">Uncharacterized protein</fullName>
    </submittedName>
</protein>
<evidence type="ECO:0000256" key="1">
    <source>
        <dbReference type="SAM" id="MobiDB-lite"/>
    </source>
</evidence>
<name>A0AAW1WM67_RUBAR</name>
<gene>
    <name evidence="3" type="ORF">M0R45_032789</name>
</gene>
<proteinExistence type="predicted"/>
<dbReference type="Proteomes" id="UP001457282">
    <property type="component" value="Unassembled WGS sequence"/>
</dbReference>
<evidence type="ECO:0000256" key="2">
    <source>
        <dbReference type="SAM" id="SignalP"/>
    </source>
</evidence>
<evidence type="ECO:0000313" key="3">
    <source>
        <dbReference type="EMBL" id="KAK9924422.1"/>
    </source>
</evidence>
<feature type="signal peptide" evidence="2">
    <location>
        <begin position="1"/>
        <end position="23"/>
    </location>
</feature>
<reference evidence="3 4" key="1">
    <citation type="journal article" date="2023" name="G3 (Bethesda)">
        <title>A chromosome-length genome assembly and annotation of blackberry (Rubus argutus, cv. 'Hillquist').</title>
        <authorList>
            <person name="Bruna T."/>
            <person name="Aryal R."/>
            <person name="Dudchenko O."/>
            <person name="Sargent D.J."/>
            <person name="Mead D."/>
            <person name="Buti M."/>
            <person name="Cavallini A."/>
            <person name="Hytonen T."/>
            <person name="Andres J."/>
            <person name="Pham M."/>
            <person name="Weisz D."/>
            <person name="Mascagni F."/>
            <person name="Usai G."/>
            <person name="Natali L."/>
            <person name="Bassil N."/>
            <person name="Fernandez G.E."/>
            <person name="Lomsadze A."/>
            <person name="Armour M."/>
            <person name="Olukolu B."/>
            <person name="Poorten T."/>
            <person name="Britton C."/>
            <person name="Davik J."/>
            <person name="Ashrafi H."/>
            <person name="Aiden E.L."/>
            <person name="Borodovsky M."/>
            <person name="Worthington M."/>
        </authorList>
    </citation>
    <scope>NUCLEOTIDE SEQUENCE [LARGE SCALE GENOMIC DNA]</scope>
    <source>
        <strain evidence="3">PI 553951</strain>
    </source>
</reference>
<organism evidence="3 4">
    <name type="scientific">Rubus argutus</name>
    <name type="common">Southern blackberry</name>
    <dbReference type="NCBI Taxonomy" id="59490"/>
    <lineage>
        <taxon>Eukaryota</taxon>
        <taxon>Viridiplantae</taxon>
        <taxon>Streptophyta</taxon>
        <taxon>Embryophyta</taxon>
        <taxon>Tracheophyta</taxon>
        <taxon>Spermatophyta</taxon>
        <taxon>Magnoliopsida</taxon>
        <taxon>eudicotyledons</taxon>
        <taxon>Gunneridae</taxon>
        <taxon>Pentapetalae</taxon>
        <taxon>rosids</taxon>
        <taxon>fabids</taxon>
        <taxon>Rosales</taxon>
        <taxon>Rosaceae</taxon>
        <taxon>Rosoideae</taxon>
        <taxon>Rosoideae incertae sedis</taxon>
        <taxon>Rubus</taxon>
    </lineage>
</organism>
<feature type="region of interest" description="Disordered" evidence="1">
    <location>
        <begin position="83"/>
        <end position="139"/>
    </location>
</feature>
<keyword evidence="2" id="KW-0732">Signal</keyword>
<dbReference type="EMBL" id="JBEDUW010000006">
    <property type="protein sequence ID" value="KAK9924422.1"/>
    <property type="molecule type" value="Genomic_DNA"/>
</dbReference>
<accession>A0AAW1WM67</accession>
<feature type="chain" id="PRO_5043374052" evidence="2">
    <location>
        <begin position="24"/>
        <end position="139"/>
    </location>
</feature>
<keyword evidence="4" id="KW-1185">Reference proteome</keyword>
<comment type="caution">
    <text evidence="3">The sequence shown here is derived from an EMBL/GenBank/DDBJ whole genome shotgun (WGS) entry which is preliminary data.</text>
</comment>
<sequence>MKFKAFILLGLLVALVFISSIDAVETSKHENNKVEAAVAPKETKSNQVEDSKPVDIGRCGCCIRHNLYGCGLHCCDGRGPGAPGAGGGGVPGGRGGIGGGVPGGRGGFGGGMPGRGGIGGAIPGHGGIGGGGRVGGGGN</sequence>